<accession>A0A1Q3EHJ9</accession>
<dbReference type="EMBL" id="BDGU01000343">
    <property type="protein sequence ID" value="GAW06698.1"/>
    <property type="molecule type" value="Genomic_DNA"/>
</dbReference>
<evidence type="ECO:0000313" key="3">
    <source>
        <dbReference type="Proteomes" id="UP000188533"/>
    </source>
</evidence>
<dbReference type="Proteomes" id="UP000188533">
    <property type="component" value="Unassembled WGS sequence"/>
</dbReference>
<gene>
    <name evidence="2" type="ORF">LENED_008640</name>
</gene>
<dbReference type="AlphaFoldDB" id="A0A1Q3EHJ9"/>
<keyword evidence="3" id="KW-1185">Reference proteome</keyword>
<proteinExistence type="predicted"/>
<evidence type="ECO:0000256" key="1">
    <source>
        <dbReference type="SAM" id="MobiDB-lite"/>
    </source>
</evidence>
<organism evidence="2 3">
    <name type="scientific">Lentinula edodes</name>
    <name type="common">Shiitake mushroom</name>
    <name type="synonym">Lentinus edodes</name>
    <dbReference type="NCBI Taxonomy" id="5353"/>
    <lineage>
        <taxon>Eukaryota</taxon>
        <taxon>Fungi</taxon>
        <taxon>Dikarya</taxon>
        <taxon>Basidiomycota</taxon>
        <taxon>Agaricomycotina</taxon>
        <taxon>Agaricomycetes</taxon>
        <taxon>Agaricomycetidae</taxon>
        <taxon>Agaricales</taxon>
        <taxon>Marasmiineae</taxon>
        <taxon>Omphalotaceae</taxon>
        <taxon>Lentinula</taxon>
    </lineage>
</organism>
<reference evidence="2 3" key="1">
    <citation type="submission" date="2016-08" db="EMBL/GenBank/DDBJ databases">
        <authorList>
            <consortium name="Lentinula edodes genome sequencing consortium"/>
            <person name="Sakamoto Y."/>
            <person name="Nakade K."/>
            <person name="Sato S."/>
            <person name="Yoshida Y."/>
            <person name="Miyazaki K."/>
            <person name="Natsume S."/>
            <person name="Konno N."/>
        </authorList>
    </citation>
    <scope>NUCLEOTIDE SEQUENCE [LARGE SCALE GENOMIC DNA]</scope>
    <source>
        <strain evidence="2 3">NBRC 111202</strain>
    </source>
</reference>
<reference evidence="2 3" key="2">
    <citation type="submission" date="2017-02" db="EMBL/GenBank/DDBJ databases">
        <title>A genome survey and senescence transcriptome analysis in Lentinula edodes.</title>
        <authorList>
            <person name="Sakamoto Y."/>
            <person name="Nakade K."/>
            <person name="Sato S."/>
            <person name="Yoshida Y."/>
            <person name="Miyazaki K."/>
            <person name="Natsume S."/>
            <person name="Konno N."/>
        </authorList>
    </citation>
    <scope>NUCLEOTIDE SEQUENCE [LARGE SCALE GENOMIC DNA]</scope>
    <source>
        <strain evidence="2 3">NBRC 111202</strain>
    </source>
</reference>
<feature type="compositionally biased region" description="Basic and acidic residues" evidence="1">
    <location>
        <begin position="30"/>
        <end position="43"/>
    </location>
</feature>
<protein>
    <submittedName>
        <fullName evidence="2">Uncharacterized protein</fullName>
    </submittedName>
</protein>
<feature type="region of interest" description="Disordered" evidence="1">
    <location>
        <begin position="29"/>
        <end position="58"/>
    </location>
</feature>
<evidence type="ECO:0000313" key="2">
    <source>
        <dbReference type="EMBL" id="GAW06698.1"/>
    </source>
</evidence>
<name>A0A1Q3EHJ9_LENED</name>
<feature type="region of interest" description="Disordered" evidence="1">
    <location>
        <begin position="72"/>
        <end position="101"/>
    </location>
</feature>
<comment type="caution">
    <text evidence="2">The sequence shown here is derived from an EMBL/GenBank/DDBJ whole genome shotgun (WGS) entry which is preliminary data.</text>
</comment>
<sequence length="101" mass="11557">MDVNTRLALAHCQIEAVRALDALRAQRQKTLTEEEKRARESQAQRKGRSAVEFAPTRSDELEHELDKVVTKRARNRRMEKGKGKKKKTMSSKGRLLLELSG</sequence>